<dbReference type="CDD" id="cd00093">
    <property type="entry name" value="HTH_XRE"/>
    <property type="match status" value="1"/>
</dbReference>
<sequence length="113" mass="12426">MTSHARWKLARDKAIAKGISESPETARRREEIRLSWDLGQAVYDRRTELGISQTELAKRAEMTQPQVSKLELGGTMPTLPLLARLARALDATLSLELDGDTSKVVFAAHSPAA</sequence>
<proteinExistence type="predicted"/>
<evidence type="ECO:0000259" key="1">
    <source>
        <dbReference type="PROSITE" id="PS50943"/>
    </source>
</evidence>
<keyword evidence="3" id="KW-1185">Reference proteome</keyword>
<dbReference type="Pfam" id="PF01381">
    <property type="entry name" value="HTH_3"/>
    <property type="match status" value="1"/>
</dbReference>
<dbReference type="Proteomes" id="UP001552521">
    <property type="component" value="Unassembled WGS sequence"/>
</dbReference>
<evidence type="ECO:0000313" key="3">
    <source>
        <dbReference type="Proteomes" id="UP001552521"/>
    </source>
</evidence>
<comment type="caution">
    <text evidence="2">The sequence shown here is derived from an EMBL/GenBank/DDBJ whole genome shotgun (WGS) entry which is preliminary data.</text>
</comment>
<dbReference type="SMART" id="SM00530">
    <property type="entry name" value="HTH_XRE"/>
    <property type="match status" value="1"/>
</dbReference>
<dbReference type="SUPFAM" id="SSF47413">
    <property type="entry name" value="lambda repressor-like DNA-binding domains"/>
    <property type="match status" value="1"/>
</dbReference>
<organism evidence="2 3">
    <name type="scientific">Streptomyces kurssanovii</name>
    <dbReference type="NCBI Taxonomy" id="67312"/>
    <lineage>
        <taxon>Bacteria</taxon>
        <taxon>Bacillati</taxon>
        <taxon>Actinomycetota</taxon>
        <taxon>Actinomycetes</taxon>
        <taxon>Kitasatosporales</taxon>
        <taxon>Streptomycetaceae</taxon>
        <taxon>Streptomyces</taxon>
    </lineage>
</organism>
<feature type="domain" description="HTH cro/C1-type" evidence="1">
    <location>
        <begin position="42"/>
        <end position="97"/>
    </location>
</feature>
<name>A0ABV3HNM6_9ACTN</name>
<protein>
    <submittedName>
        <fullName evidence="2">Helix-turn-helix transcriptional regulator</fullName>
    </submittedName>
</protein>
<reference evidence="2 3" key="1">
    <citation type="submission" date="2024-06" db="EMBL/GenBank/DDBJ databases">
        <title>The Natural Products Discovery Center: Release of the First 8490 Sequenced Strains for Exploring Actinobacteria Biosynthetic Diversity.</title>
        <authorList>
            <person name="Kalkreuter E."/>
            <person name="Kautsar S.A."/>
            <person name="Yang D."/>
            <person name="Bader C.D."/>
            <person name="Teijaro C.N."/>
            <person name="Fluegel L."/>
            <person name="Davis C.M."/>
            <person name="Simpson J.R."/>
            <person name="Lauterbach L."/>
            <person name="Steele A.D."/>
            <person name="Gui C."/>
            <person name="Meng S."/>
            <person name="Li G."/>
            <person name="Viehrig K."/>
            <person name="Ye F."/>
            <person name="Su P."/>
            <person name="Kiefer A.F."/>
            <person name="Nichols A."/>
            <person name="Cepeda A.J."/>
            <person name="Yan W."/>
            <person name="Fan B."/>
            <person name="Jiang Y."/>
            <person name="Adhikari A."/>
            <person name="Zheng C.-J."/>
            <person name="Schuster L."/>
            <person name="Cowan T.M."/>
            <person name="Smanski M.J."/>
            <person name="Chevrette M.G."/>
            <person name="De Carvalho L.P.S."/>
            <person name="Shen B."/>
        </authorList>
    </citation>
    <scope>NUCLEOTIDE SEQUENCE [LARGE SCALE GENOMIC DNA]</scope>
    <source>
        <strain evidence="2 3">NPDC049344</strain>
    </source>
</reference>
<dbReference type="InterPro" id="IPR001387">
    <property type="entry name" value="Cro/C1-type_HTH"/>
</dbReference>
<dbReference type="RefSeq" id="WP_364588512.1">
    <property type="nucleotide sequence ID" value="NZ_JBFAQK010000004.1"/>
</dbReference>
<dbReference type="Gene3D" id="1.10.260.40">
    <property type="entry name" value="lambda repressor-like DNA-binding domains"/>
    <property type="match status" value="1"/>
</dbReference>
<dbReference type="PROSITE" id="PS50943">
    <property type="entry name" value="HTH_CROC1"/>
    <property type="match status" value="1"/>
</dbReference>
<dbReference type="EMBL" id="JBFAQK010000004">
    <property type="protein sequence ID" value="MEV4680169.1"/>
    <property type="molecule type" value="Genomic_DNA"/>
</dbReference>
<gene>
    <name evidence="2" type="ORF">AB0K36_05185</name>
</gene>
<evidence type="ECO:0000313" key="2">
    <source>
        <dbReference type="EMBL" id="MEV4680169.1"/>
    </source>
</evidence>
<dbReference type="InterPro" id="IPR010982">
    <property type="entry name" value="Lambda_DNA-bd_dom_sf"/>
</dbReference>
<accession>A0ABV3HNM6</accession>